<evidence type="ECO:0000256" key="3">
    <source>
        <dbReference type="ARBA" id="ARBA00022737"/>
    </source>
</evidence>
<evidence type="ECO:0000256" key="9">
    <source>
        <dbReference type="ARBA" id="ARBA00026057"/>
    </source>
</evidence>
<name>A0A087BGK7_BIFLN</name>
<evidence type="ECO:0000256" key="5">
    <source>
        <dbReference type="ARBA" id="ARBA00022840"/>
    </source>
</evidence>
<dbReference type="InterPro" id="IPR003593">
    <property type="entry name" value="AAA+_ATPase"/>
</dbReference>
<keyword evidence="4 11" id="KW-0547">Nucleotide-binding</keyword>
<dbReference type="Pfam" id="PF07724">
    <property type="entry name" value="AAA_2"/>
    <property type="match status" value="1"/>
</dbReference>
<dbReference type="CDD" id="cd00009">
    <property type="entry name" value="AAA"/>
    <property type="match status" value="1"/>
</dbReference>
<dbReference type="InterPro" id="IPR036628">
    <property type="entry name" value="Clp_N_dom_sf"/>
</dbReference>
<comment type="subunit">
    <text evidence="12">Homohexamer; The oligomerization is ATP-dependent.</text>
</comment>
<dbReference type="FunFam" id="3.40.50.300:FF:000120">
    <property type="entry name" value="ATP-dependent chaperone ClpB"/>
    <property type="match status" value="1"/>
</dbReference>
<evidence type="ECO:0000256" key="2">
    <source>
        <dbReference type="ARBA" id="ARBA00008675"/>
    </source>
</evidence>
<dbReference type="InterPro" id="IPR050130">
    <property type="entry name" value="ClpA_ClpB"/>
</dbReference>
<dbReference type="GO" id="GO:0034605">
    <property type="term" value="P:cellular response to heat"/>
    <property type="evidence" value="ECO:0007669"/>
    <property type="project" value="TreeGrafter"/>
</dbReference>
<evidence type="ECO:0000313" key="14">
    <source>
        <dbReference type="EMBL" id="KFI70157.1"/>
    </source>
</evidence>
<dbReference type="Pfam" id="PF10431">
    <property type="entry name" value="ClpB_D2-small"/>
    <property type="match status" value="1"/>
</dbReference>
<dbReference type="NCBIfam" id="TIGR03346">
    <property type="entry name" value="chaperone_ClpB"/>
    <property type="match status" value="1"/>
</dbReference>
<feature type="coiled-coil region" evidence="12">
    <location>
        <begin position="84"/>
        <end position="111"/>
    </location>
</feature>
<keyword evidence="7 12" id="KW-0175">Coiled coil</keyword>
<dbReference type="AlphaFoldDB" id="A0A087BGK7"/>
<evidence type="ECO:0000256" key="11">
    <source>
        <dbReference type="RuleBase" id="RU004432"/>
    </source>
</evidence>
<keyword evidence="12" id="KW-0963">Cytoplasm</keyword>
<comment type="function">
    <text evidence="12">Part of a stress-induced multi-chaperone system, it is involved in the recovery of the cell from heat-induced damage, in cooperation with DnaK, DnaJ and GrpE.</text>
</comment>
<dbReference type="Gene3D" id="3.40.50.300">
    <property type="entry name" value="P-loop containing nucleotide triphosphate hydrolases"/>
    <property type="match status" value="3"/>
</dbReference>
<sequence length="889" mass="96217">MEQKFTTMAQEAVGDAIQSASAAGNAQVETLHVMDALLRQENGVVRSLIEAAGGDPQAIGAAVRNALVALPSASGSSTSQPQASRQLTAAIAQAEKEMQQMGDEYVSTEHLLIGIAASKPNQSAEILEKNGVTAASLRKAVPGVRGGAKVTSPDAEGSYKALEKYSTDLTAAAKEGKLDPVIGRDQEIRRVIQILSRRTKNNPVLIGEPGVGKTAVVEGLAQRIVAGDVPTTLQGKKLISLDLGSMVAGSKYRGEFEERLKSVLNEIKNADGQIITFIDEIHTIVGAGAAEGSMDAGNMLKPMLARGELRLIGATTLDEYRENIEKDPALERRFQQVFVGEPSVEDTIAILRGLKQRYEAHHKVTIGDDALVAAATLSNRYIPGRQLPDKAIDLVDEAAAHLRMELDSSPEEIDELQRKVTRLEMEEMQLKKAEDPASKERLGKLQAELADTREKLSGLKARWDAEQAGHNKVGDLRAKLDDLRVQADKFTREGNLAEASKILYGEIPAIQKELAAAESADAESADAGAANPADEPMVPDRVDADSVAEIVSDWTGIPVGRLMQGENEKLLHMEDYLGKRVIGQKEAIAAVSDAVRRSRAGISDPNRPTGSFLFLGPTGVGKTELAKALADFLFDDEKAMVRIDMSEYMEKASVSRLIGAAPGYVGYEQGGQLTEAVRRRPYSVVLFDEVEKANPEIFDVLLQVLDDGRLTDGQGRTVDFKNTILIMTSNLGSQFLVNEDMDADAKKKAVMDAVHMNFKPEFLNRLDDIVMFHPLTREELGGIVDIQVAGVAQRLTDRRITLDVTDSAREWLANTGYDPAYGARPLRRLVQTEVGDQLARMLLAGKVHDGDTVLVDQTGGEHLELSAWASDQIVSDDPGVSVDNVTEDK</sequence>
<dbReference type="GO" id="GO:0016887">
    <property type="term" value="F:ATP hydrolysis activity"/>
    <property type="evidence" value="ECO:0007669"/>
    <property type="project" value="InterPro"/>
</dbReference>
<dbReference type="GO" id="GO:0042026">
    <property type="term" value="P:protein refolding"/>
    <property type="evidence" value="ECO:0007669"/>
    <property type="project" value="UniProtKB-UniRule"/>
</dbReference>
<dbReference type="PROSITE" id="PS00870">
    <property type="entry name" value="CLPAB_1"/>
    <property type="match status" value="1"/>
</dbReference>
<dbReference type="PANTHER" id="PTHR11638:SF18">
    <property type="entry name" value="HEAT SHOCK PROTEIN 104"/>
    <property type="match status" value="1"/>
</dbReference>
<dbReference type="RefSeq" id="WP_032683718.1">
    <property type="nucleotide sequence ID" value="NZ_JGZA01000014.1"/>
</dbReference>
<dbReference type="EMBL" id="JGZA01000014">
    <property type="protein sequence ID" value="KFI70157.1"/>
    <property type="molecule type" value="Genomic_DNA"/>
</dbReference>
<dbReference type="SUPFAM" id="SSF81923">
    <property type="entry name" value="Double Clp-N motif"/>
    <property type="match status" value="1"/>
</dbReference>
<dbReference type="Gene3D" id="1.10.8.60">
    <property type="match status" value="1"/>
</dbReference>
<dbReference type="Pfam" id="PF02861">
    <property type="entry name" value="Clp_N"/>
    <property type="match status" value="1"/>
</dbReference>
<feature type="coiled-coil region" evidence="12">
    <location>
        <begin position="406"/>
        <end position="493"/>
    </location>
</feature>
<comment type="subunit">
    <text evidence="9">Homohexamer. The oligomerization is ATP-dependent.</text>
</comment>
<protein>
    <recommendedName>
        <fullName evidence="12">Chaperone protein ClpB</fullName>
    </recommendedName>
</protein>
<reference evidence="14 15" key="1">
    <citation type="submission" date="2014-03" db="EMBL/GenBank/DDBJ databases">
        <title>Genomics of Bifidobacteria.</title>
        <authorList>
            <person name="Ventura M."/>
            <person name="Milani C."/>
            <person name="Lugli G.A."/>
        </authorList>
    </citation>
    <scope>NUCLEOTIDE SEQUENCE [LARGE SCALE GENOMIC DNA]</scope>
    <source>
        <strain evidence="14 15">LMG 21814</strain>
    </source>
</reference>
<comment type="caution">
    <text evidence="14">The sequence shown here is derived from an EMBL/GenBank/DDBJ whole genome shotgun (WGS) entry which is preliminary data.</text>
</comment>
<accession>A0A087BGK7</accession>
<keyword evidence="5 11" id="KW-0067">ATP-binding</keyword>
<dbReference type="InterPro" id="IPR018368">
    <property type="entry name" value="ClpA/B_CS1"/>
</dbReference>
<dbReference type="Pfam" id="PF00004">
    <property type="entry name" value="AAA"/>
    <property type="match status" value="1"/>
</dbReference>
<dbReference type="PRINTS" id="PR00300">
    <property type="entry name" value="CLPPROTEASEA"/>
</dbReference>
<dbReference type="PROSITE" id="PS00871">
    <property type="entry name" value="CLPAB_2"/>
    <property type="match status" value="1"/>
</dbReference>
<dbReference type="SMART" id="SM00382">
    <property type="entry name" value="AAA"/>
    <property type="match status" value="2"/>
</dbReference>
<dbReference type="Proteomes" id="UP000029024">
    <property type="component" value="Unassembled WGS sequence"/>
</dbReference>
<dbReference type="InterPro" id="IPR019489">
    <property type="entry name" value="Clp_ATPase_C"/>
</dbReference>
<proteinExistence type="inferred from homology"/>
<dbReference type="PANTHER" id="PTHR11638">
    <property type="entry name" value="ATP-DEPENDENT CLP PROTEASE"/>
    <property type="match status" value="1"/>
</dbReference>
<dbReference type="InterPro" id="IPR001270">
    <property type="entry name" value="ClpA/B"/>
</dbReference>
<dbReference type="SUPFAM" id="SSF52540">
    <property type="entry name" value="P-loop containing nucleoside triphosphate hydrolases"/>
    <property type="match status" value="2"/>
</dbReference>
<dbReference type="FunFam" id="3.40.50.300:FF:000010">
    <property type="entry name" value="Chaperone clpB 1, putative"/>
    <property type="match status" value="1"/>
</dbReference>
<comment type="similarity">
    <text evidence="2 11">Belongs to the ClpA/ClpB family.</text>
</comment>
<dbReference type="Gene3D" id="1.10.1780.10">
    <property type="entry name" value="Clp, N-terminal domain"/>
    <property type="match status" value="1"/>
</dbReference>
<gene>
    <name evidence="12" type="primary">clpB</name>
    <name evidence="14" type="ORF">BLSS_1851</name>
</gene>
<evidence type="ECO:0000313" key="15">
    <source>
        <dbReference type="Proteomes" id="UP000029024"/>
    </source>
</evidence>
<dbReference type="GO" id="GO:0005737">
    <property type="term" value="C:cytoplasm"/>
    <property type="evidence" value="ECO:0007669"/>
    <property type="project" value="UniProtKB-SubCell"/>
</dbReference>
<dbReference type="PROSITE" id="PS51903">
    <property type="entry name" value="CLP_R"/>
    <property type="match status" value="1"/>
</dbReference>
<dbReference type="InterPro" id="IPR028299">
    <property type="entry name" value="ClpA/B_CS2"/>
</dbReference>
<evidence type="ECO:0000256" key="8">
    <source>
        <dbReference type="ARBA" id="ARBA00023186"/>
    </source>
</evidence>
<keyword evidence="6 12" id="KW-0346">Stress response</keyword>
<keyword evidence="3 10" id="KW-0677">Repeat</keyword>
<dbReference type="GO" id="GO:0005524">
    <property type="term" value="F:ATP binding"/>
    <property type="evidence" value="ECO:0007669"/>
    <property type="project" value="UniProtKB-UniRule"/>
</dbReference>
<keyword evidence="8 11" id="KW-0143">Chaperone</keyword>
<evidence type="ECO:0000256" key="6">
    <source>
        <dbReference type="ARBA" id="ARBA00023016"/>
    </source>
</evidence>
<dbReference type="InterPro" id="IPR004176">
    <property type="entry name" value="Clp_R_N"/>
</dbReference>
<dbReference type="Pfam" id="PF17871">
    <property type="entry name" value="AAA_lid_9"/>
    <property type="match status" value="1"/>
</dbReference>
<evidence type="ECO:0000256" key="4">
    <source>
        <dbReference type="ARBA" id="ARBA00022741"/>
    </source>
</evidence>
<comment type="subcellular location">
    <subcellularLocation>
        <location evidence="1 12">Cytoplasm</location>
    </subcellularLocation>
</comment>
<evidence type="ECO:0000256" key="10">
    <source>
        <dbReference type="PROSITE-ProRule" id="PRU01251"/>
    </source>
</evidence>
<dbReference type="SMART" id="SM01086">
    <property type="entry name" value="ClpB_D2-small"/>
    <property type="match status" value="1"/>
</dbReference>
<evidence type="ECO:0000256" key="12">
    <source>
        <dbReference type="RuleBase" id="RU362034"/>
    </source>
</evidence>
<dbReference type="InterPro" id="IPR003959">
    <property type="entry name" value="ATPase_AAA_core"/>
</dbReference>
<organism evidence="14 15">
    <name type="scientific">Bifidobacterium longum subsp. suis</name>
    <dbReference type="NCBI Taxonomy" id="1695"/>
    <lineage>
        <taxon>Bacteria</taxon>
        <taxon>Bacillati</taxon>
        <taxon>Actinomycetota</taxon>
        <taxon>Actinomycetes</taxon>
        <taxon>Bifidobacteriales</taxon>
        <taxon>Bifidobacteriaceae</taxon>
        <taxon>Bifidobacterium</taxon>
    </lineage>
</organism>
<evidence type="ECO:0000259" key="13">
    <source>
        <dbReference type="PROSITE" id="PS51903"/>
    </source>
</evidence>
<evidence type="ECO:0000256" key="7">
    <source>
        <dbReference type="ARBA" id="ARBA00023054"/>
    </source>
</evidence>
<dbReference type="InterPro" id="IPR027417">
    <property type="entry name" value="P-loop_NTPase"/>
</dbReference>
<dbReference type="CDD" id="cd19499">
    <property type="entry name" value="RecA-like_ClpB_Hsp104-like"/>
    <property type="match status" value="1"/>
</dbReference>
<evidence type="ECO:0000256" key="1">
    <source>
        <dbReference type="ARBA" id="ARBA00004496"/>
    </source>
</evidence>
<feature type="domain" description="Clp R" evidence="13">
    <location>
        <begin position="1"/>
        <end position="147"/>
    </location>
</feature>
<dbReference type="FunFam" id="3.40.50.300:FF:000025">
    <property type="entry name" value="ATP-dependent Clp protease subunit"/>
    <property type="match status" value="1"/>
</dbReference>
<dbReference type="InterPro" id="IPR017730">
    <property type="entry name" value="Chaperonin_ClpB"/>
</dbReference>
<dbReference type="FunFam" id="1.10.8.60:FF:000017">
    <property type="entry name" value="ATP-dependent chaperone ClpB"/>
    <property type="match status" value="1"/>
</dbReference>
<dbReference type="InterPro" id="IPR041546">
    <property type="entry name" value="ClpA/ClpB_AAA_lid"/>
</dbReference>